<name>A0A7H4M441_9ENTR</name>
<organism evidence="2 3">
    <name type="scientific">Klebsiella michiganensis</name>
    <dbReference type="NCBI Taxonomy" id="1134687"/>
    <lineage>
        <taxon>Bacteria</taxon>
        <taxon>Pseudomonadati</taxon>
        <taxon>Pseudomonadota</taxon>
        <taxon>Gammaproteobacteria</taxon>
        <taxon>Enterobacterales</taxon>
        <taxon>Enterobacteriaceae</taxon>
        <taxon>Klebsiella/Raoultella group</taxon>
        <taxon>Klebsiella</taxon>
    </lineage>
</organism>
<comment type="caution">
    <text evidence="2">The sequence shown here is derived from an EMBL/GenBank/DDBJ whole genome shotgun (WGS) entry which is preliminary data.</text>
</comment>
<proteinExistence type="predicted"/>
<dbReference type="Proteomes" id="UP000255050">
    <property type="component" value="Unassembled WGS sequence"/>
</dbReference>
<accession>A0A7H4M441</accession>
<gene>
    <name evidence="2" type="primary">pcaK_3</name>
    <name evidence="2" type="ORF">NCTC11694_04430</name>
</gene>
<evidence type="ECO:0000256" key="1">
    <source>
        <dbReference type="SAM" id="Phobius"/>
    </source>
</evidence>
<dbReference type="AlphaFoldDB" id="A0A7H4M441"/>
<keyword evidence="1" id="KW-0472">Membrane</keyword>
<evidence type="ECO:0000313" key="3">
    <source>
        <dbReference type="Proteomes" id="UP000255050"/>
    </source>
</evidence>
<feature type="transmembrane region" description="Helical" evidence="1">
    <location>
        <begin position="20"/>
        <end position="41"/>
    </location>
</feature>
<dbReference type="Gene3D" id="1.20.1250.20">
    <property type="entry name" value="MFS general substrate transporter like domains"/>
    <property type="match status" value="1"/>
</dbReference>
<keyword evidence="1" id="KW-0812">Transmembrane</keyword>
<protein>
    <submittedName>
        <fullName evidence="2">4-hydroxybenzoate transporter</fullName>
    </submittedName>
</protein>
<reference evidence="2 3" key="1">
    <citation type="submission" date="2018-06" db="EMBL/GenBank/DDBJ databases">
        <authorList>
            <consortium name="Pathogen Informatics"/>
            <person name="Doyle S."/>
        </authorList>
    </citation>
    <scope>NUCLEOTIDE SEQUENCE [LARGE SCALE GENOMIC DNA]</scope>
    <source>
        <strain evidence="2 3">NCTC11694</strain>
    </source>
</reference>
<keyword evidence="1" id="KW-1133">Transmembrane helix</keyword>
<dbReference type="SUPFAM" id="SSF103473">
    <property type="entry name" value="MFS general substrate transporter"/>
    <property type="match status" value="1"/>
</dbReference>
<dbReference type="InterPro" id="IPR036259">
    <property type="entry name" value="MFS_trans_sf"/>
</dbReference>
<dbReference type="EMBL" id="UGJR01000002">
    <property type="protein sequence ID" value="STR43167.1"/>
    <property type="molecule type" value="Genomic_DNA"/>
</dbReference>
<sequence length="70" mass="7491">MLTSWLPLLIRETGATMSQASIITALFPLGGGIGVLILGALMDKLNPNKVVAVGWAADRRVRLSGWFLDP</sequence>
<evidence type="ECO:0000313" key="2">
    <source>
        <dbReference type="EMBL" id="STR43167.1"/>
    </source>
</evidence>